<dbReference type="Proteomes" id="UP001162501">
    <property type="component" value="Chromosome 3"/>
</dbReference>
<organism evidence="1 2">
    <name type="scientific">Rangifer tarandus platyrhynchus</name>
    <name type="common">Svalbard reindeer</name>
    <dbReference type="NCBI Taxonomy" id="3082113"/>
    <lineage>
        <taxon>Eukaryota</taxon>
        <taxon>Metazoa</taxon>
        <taxon>Chordata</taxon>
        <taxon>Craniata</taxon>
        <taxon>Vertebrata</taxon>
        <taxon>Euteleostomi</taxon>
        <taxon>Mammalia</taxon>
        <taxon>Eutheria</taxon>
        <taxon>Laurasiatheria</taxon>
        <taxon>Artiodactyla</taxon>
        <taxon>Ruminantia</taxon>
        <taxon>Pecora</taxon>
        <taxon>Cervidae</taxon>
        <taxon>Odocoileinae</taxon>
        <taxon>Rangifer</taxon>
    </lineage>
</organism>
<proteinExistence type="predicted"/>
<evidence type="ECO:0000313" key="2">
    <source>
        <dbReference type="Proteomes" id="UP001162501"/>
    </source>
</evidence>
<evidence type="ECO:0000313" key="1">
    <source>
        <dbReference type="EMBL" id="CAN0444171.1"/>
    </source>
</evidence>
<reference evidence="1" key="1">
    <citation type="submission" date="2023-05" db="EMBL/GenBank/DDBJ databases">
        <authorList>
            <consortium name="ELIXIR-Norway"/>
        </authorList>
    </citation>
    <scope>NUCLEOTIDE SEQUENCE</scope>
</reference>
<name>A0AC59ZJQ2_RANTA</name>
<reference evidence="1" key="2">
    <citation type="submission" date="2025-03" db="EMBL/GenBank/DDBJ databases">
        <authorList>
            <consortium name="ELIXIR-Norway"/>
            <consortium name="Elixir Norway"/>
        </authorList>
    </citation>
    <scope>NUCLEOTIDE SEQUENCE</scope>
</reference>
<dbReference type="EMBL" id="OX596087">
    <property type="protein sequence ID" value="CAN0444171.1"/>
    <property type="molecule type" value="Genomic_DNA"/>
</dbReference>
<gene>
    <name evidence="1" type="ORF">MRATA1EN22A_LOCUS19284</name>
</gene>
<accession>A0AC59ZJQ2</accession>
<sequence>MRRPAAARERERGPKRAPEPEPEHEQGTPGARRAAPPPSALATGFVFRKHFRWGGGGDVCVPGKPHHPLPVLRFACSLCPSFLRGGVQDRAGGLRESPALTSGASSWAGFGQLGYSLGLRMALFAGSGLEGSVHPRPTRFEPPGPVSSMSPPPVRDPEATEMSTAAGPSRAPASH</sequence>
<protein>
    <submittedName>
        <fullName evidence="1">Uncharacterized protein</fullName>
    </submittedName>
</protein>